<dbReference type="RefSeq" id="XP_056489467.1">
    <property type="nucleotide sequence ID" value="XM_056630165.1"/>
</dbReference>
<dbReference type="SUPFAM" id="SSF64153">
    <property type="entry name" value="YjeF N-terminal domain-like"/>
    <property type="match status" value="1"/>
</dbReference>
<evidence type="ECO:0000256" key="4">
    <source>
        <dbReference type="ARBA" id="ARBA00022490"/>
    </source>
</evidence>
<evidence type="ECO:0000313" key="8">
    <source>
        <dbReference type="EMBL" id="KAJ5397415.1"/>
    </source>
</evidence>
<dbReference type="GO" id="GO:0000932">
    <property type="term" value="C:P-body"/>
    <property type="evidence" value="ECO:0007669"/>
    <property type="project" value="UniProtKB-SubCell"/>
</dbReference>
<evidence type="ECO:0000256" key="3">
    <source>
        <dbReference type="ARBA" id="ARBA00015797"/>
    </source>
</evidence>
<sequence length="669" mass="72255">MAAEFIGYNVLVSLQTPPGGKLQGQVADVIGQNLMLRDVTLLWNGQRLAQYAIDASSITDLSLESTGMGSSQPQYAQNLPMGAPKPKPKPSVKPSFVDPAILSYAKPALLPTQAHHPAPVANEEPPTVAASLTEPFSDLELNVGTGNTQRGSQAKGFQVVQSVTSAKQTTRRKDRGNNDVPARKHGAAASTNPKSKGWRQTAFVEPATEQTQVSPENLPQPGTKLRKKKTTRRAYAEDASGWATEDATDIQELPEFDFQSNLSKFDKRTVFEQIRNDDTTADEARLVSFNRKAKPGTNGGKNLHWTENVLDSPQNSDTGDDVDVISDARHSSENISGRDRSRAAGRMQSRKSSGIIAQPMVQQISALGRSQLNISRTTSPRPGRSSVSPMVGPSVSGASLRLTTTSRSCPTVSPLQTLEVEQIAVAEFGLTEDIMTENAGRGIAEAAVANLASDAAAPTMLIITGNHRTGARAFAAARHLRNRGHRVSVCVLGLEHEAELLENCRKQLDIFRKIGGRVLKWEDLSTRLSSAELVPDLVIDALFGMHLAFDDLRTEDQAVAFEMITWVNRSKIDVLSVDIPSGMSASNGEVTMVEGNPLCISATSVVCLGAPKTGVLNALVSGLAFGWNLTVADIGIPQIVWRKYGTRRRHGIDFGNRWVVPLQYQSSTQ</sequence>
<dbReference type="Pfam" id="PF09532">
    <property type="entry name" value="FDF"/>
    <property type="match status" value="1"/>
</dbReference>
<keyword evidence="9" id="KW-1185">Reference proteome</keyword>
<evidence type="ECO:0000256" key="5">
    <source>
        <dbReference type="SAM" id="MobiDB-lite"/>
    </source>
</evidence>
<dbReference type="PROSITE" id="PS51385">
    <property type="entry name" value="YJEF_N"/>
    <property type="match status" value="1"/>
</dbReference>
<proteinExistence type="inferred from homology"/>
<dbReference type="Gene3D" id="3.40.50.10260">
    <property type="entry name" value="YjeF N-terminal domain"/>
    <property type="match status" value="1"/>
</dbReference>
<feature type="domain" description="YjeF N-terminal" evidence="6">
    <location>
        <begin position="417"/>
        <end position="642"/>
    </location>
</feature>
<evidence type="ECO:0000313" key="9">
    <source>
        <dbReference type="Proteomes" id="UP001147747"/>
    </source>
</evidence>
<dbReference type="InterPro" id="IPR025762">
    <property type="entry name" value="DFDF"/>
</dbReference>
<reference evidence="8" key="1">
    <citation type="submission" date="2022-12" db="EMBL/GenBank/DDBJ databases">
        <authorList>
            <person name="Petersen C."/>
        </authorList>
    </citation>
    <scope>NUCLEOTIDE SEQUENCE</scope>
    <source>
        <strain evidence="8">IBT 29677</strain>
    </source>
</reference>
<dbReference type="InterPro" id="IPR019050">
    <property type="entry name" value="FDF_dom"/>
</dbReference>
<dbReference type="OrthoDB" id="10030313at2759"/>
<comment type="subcellular location">
    <subcellularLocation>
        <location evidence="1">Cytoplasm</location>
        <location evidence="1">P-body</location>
    </subcellularLocation>
</comment>
<feature type="region of interest" description="Disordered" evidence="5">
    <location>
        <begin position="290"/>
        <end position="396"/>
    </location>
</feature>
<dbReference type="Pfam" id="PF03853">
    <property type="entry name" value="YjeF_N"/>
    <property type="match status" value="1"/>
</dbReference>
<feature type="compositionally biased region" description="Polar residues" evidence="5">
    <location>
        <begin position="159"/>
        <end position="168"/>
    </location>
</feature>
<evidence type="ECO:0000259" key="7">
    <source>
        <dbReference type="PROSITE" id="PS51512"/>
    </source>
</evidence>
<feature type="domain" description="DFDF" evidence="7">
    <location>
        <begin position="244"/>
        <end position="280"/>
    </location>
</feature>
<comment type="similarity">
    <text evidence="2">Belongs to the EDC3 family.</text>
</comment>
<feature type="region of interest" description="Disordered" evidence="5">
    <location>
        <begin position="145"/>
        <end position="232"/>
    </location>
</feature>
<dbReference type="FunFam" id="3.40.50.10260:FF:000007">
    <property type="entry name" value="YjeF N-terminal domain-like protein"/>
    <property type="match status" value="1"/>
</dbReference>
<comment type="caution">
    <text evidence="8">The sequence shown here is derived from an EMBL/GenBank/DDBJ whole genome shotgun (WGS) entry which is preliminary data.</text>
</comment>
<feature type="compositionally biased region" description="Low complexity" evidence="5">
    <location>
        <begin position="375"/>
        <end position="396"/>
    </location>
</feature>
<protein>
    <recommendedName>
        <fullName evidence="3">Enhancer of mRNA-decapping protein 3</fullName>
    </recommendedName>
</protein>
<dbReference type="InterPro" id="IPR004443">
    <property type="entry name" value="YjeF_N_dom"/>
</dbReference>
<dbReference type="Proteomes" id="UP001147747">
    <property type="component" value="Unassembled WGS sequence"/>
</dbReference>
<reference evidence="8" key="2">
    <citation type="journal article" date="2023" name="IMA Fungus">
        <title>Comparative genomic study of the Penicillium genus elucidates a diverse pangenome and 15 lateral gene transfer events.</title>
        <authorList>
            <person name="Petersen C."/>
            <person name="Sorensen T."/>
            <person name="Nielsen M.R."/>
            <person name="Sondergaard T.E."/>
            <person name="Sorensen J.L."/>
            <person name="Fitzpatrick D.A."/>
            <person name="Frisvad J.C."/>
            <person name="Nielsen K.L."/>
        </authorList>
    </citation>
    <scope>NUCLEOTIDE SEQUENCE</scope>
    <source>
        <strain evidence="8">IBT 29677</strain>
    </source>
</reference>
<feature type="compositionally biased region" description="Polar residues" evidence="5">
    <location>
        <begin position="208"/>
        <end position="217"/>
    </location>
</feature>
<dbReference type="GO" id="GO:0033962">
    <property type="term" value="P:P-body assembly"/>
    <property type="evidence" value="ECO:0007669"/>
    <property type="project" value="TreeGrafter"/>
</dbReference>
<dbReference type="InterPro" id="IPR036652">
    <property type="entry name" value="YjeF_N_dom_sf"/>
</dbReference>
<dbReference type="GO" id="GO:0031087">
    <property type="term" value="P:deadenylation-independent decapping of nuclear-transcribed mRNA"/>
    <property type="evidence" value="ECO:0007669"/>
    <property type="project" value="TreeGrafter"/>
</dbReference>
<evidence type="ECO:0000256" key="2">
    <source>
        <dbReference type="ARBA" id="ARBA00006610"/>
    </source>
</evidence>
<gene>
    <name evidence="8" type="ORF">N7509_005528</name>
</gene>
<dbReference type="EMBL" id="JAPZBU010000006">
    <property type="protein sequence ID" value="KAJ5397415.1"/>
    <property type="molecule type" value="Genomic_DNA"/>
</dbReference>
<accession>A0A9W9W2D7</accession>
<evidence type="ECO:0000259" key="6">
    <source>
        <dbReference type="PROSITE" id="PS51385"/>
    </source>
</evidence>
<dbReference type="SMART" id="SM01199">
    <property type="entry name" value="FDF"/>
    <property type="match status" value="1"/>
</dbReference>
<dbReference type="AlphaFoldDB" id="A0A9W9W2D7"/>
<keyword evidence="4" id="KW-0963">Cytoplasm</keyword>
<feature type="compositionally biased region" description="Polar residues" evidence="5">
    <location>
        <begin position="360"/>
        <end position="374"/>
    </location>
</feature>
<evidence type="ECO:0000256" key="1">
    <source>
        <dbReference type="ARBA" id="ARBA00004201"/>
    </source>
</evidence>
<name>A0A9W9W2D7_9EURO</name>
<organism evidence="8 9">
    <name type="scientific">Penicillium cosmopolitanum</name>
    <dbReference type="NCBI Taxonomy" id="1131564"/>
    <lineage>
        <taxon>Eukaryota</taxon>
        <taxon>Fungi</taxon>
        <taxon>Dikarya</taxon>
        <taxon>Ascomycota</taxon>
        <taxon>Pezizomycotina</taxon>
        <taxon>Eurotiomycetes</taxon>
        <taxon>Eurotiomycetidae</taxon>
        <taxon>Eurotiales</taxon>
        <taxon>Aspergillaceae</taxon>
        <taxon>Penicillium</taxon>
    </lineage>
</organism>
<dbReference type="GO" id="GO:0003729">
    <property type="term" value="F:mRNA binding"/>
    <property type="evidence" value="ECO:0007669"/>
    <property type="project" value="TreeGrafter"/>
</dbReference>
<dbReference type="PANTHER" id="PTHR13612">
    <property type="entry name" value="ENHANCER OF MRNA-DECAPPING PROTEIN 3"/>
    <property type="match status" value="1"/>
</dbReference>
<dbReference type="GeneID" id="81369145"/>
<feature type="compositionally biased region" description="Basic and acidic residues" evidence="5">
    <location>
        <begin position="326"/>
        <end position="342"/>
    </location>
</feature>
<dbReference type="PROSITE" id="PS51512">
    <property type="entry name" value="DFDF"/>
    <property type="match status" value="1"/>
</dbReference>
<dbReference type="PANTHER" id="PTHR13612:SF0">
    <property type="entry name" value="ENHANCER OF MRNA-DECAPPING PROTEIN 3"/>
    <property type="match status" value="1"/>
</dbReference>